<keyword evidence="3" id="KW-1185">Reference proteome</keyword>
<evidence type="ECO:0000313" key="3">
    <source>
        <dbReference type="Proteomes" id="UP000048926"/>
    </source>
</evidence>
<reference evidence="3" key="1">
    <citation type="submission" date="2015-07" db="EMBL/GenBank/DDBJ databases">
        <authorList>
            <person name="Rodrigo-Torres Lidia"/>
            <person name="Arahal R.David."/>
        </authorList>
    </citation>
    <scope>NUCLEOTIDE SEQUENCE [LARGE SCALE GENOMIC DNA]</scope>
    <source>
        <strain evidence="3">CECT 4801</strain>
    </source>
</reference>
<feature type="domain" description="NadR/Ttd14 AAA" evidence="1">
    <location>
        <begin position="10"/>
        <end position="171"/>
    </location>
</feature>
<evidence type="ECO:0000259" key="1">
    <source>
        <dbReference type="Pfam" id="PF13521"/>
    </source>
</evidence>
<dbReference type="AlphaFoldDB" id="A0A0M6YBY8"/>
<dbReference type="SUPFAM" id="SSF52540">
    <property type="entry name" value="P-loop containing nucleoside triphosphate hydrolases"/>
    <property type="match status" value="1"/>
</dbReference>
<name>A0A0M6YBY8_9HYPH</name>
<dbReference type="OrthoDB" id="5638848at2"/>
<dbReference type="EMBL" id="CXST01000004">
    <property type="protein sequence ID" value="CTQ46939.1"/>
    <property type="molecule type" value="Genomic_DNA"/>
</dbReference>
<dbReference type="Pfam" id="PF13521">
    <property type="entry name" value="AAA_28"/>
    <property type="match status" value="1"/>
</dbReference>
<protein>
    <recommendedName>
        <fullName evidence="1">NadR/Ttd14 AAA domain-containing protein</fullName>
    </recommendedName>
</protein>
<sequence length="187" mass="21210">MQNDTYRRHVILSGCSGGGKSTLLAELERRGFETVPEPGRRIVAEEQQAEGRALPWVNLEAFARRAIDMSFRDRERLNSSEGWVFFDRGLIDAAVALEFATGVAVSDTLGKTNRFHFQVFLTPPWPEIYAIDADRQHGLDEAIGEYQRLLDAYGQLGYEKIILPKTDVGKRADFILDCLSRHQETQH</sequence>
<gene>
    <name evidence="2" type="ORF">LAL4801_05399</name>
</gene>
<dbReference type="Proteomes" id="UP000048926">
    <property type="component" value="Unassembled WGS sequence"/>
</dbReference>
<evidence type="ECO:0000313" key="2">
    <source>
        <dbReference type="EMBL" id="CTQ46939.1"/>
    </source>
</evidence>
<dbReference type="Gene3D" id="3.40.50.300">
    <property type="entry name" value="P-loop containing nucleotide triphosphate hydrolases"/>
    <property type="match status" value="1"/>
</dbReference>
<dbReference type="InterPro" id="IPR027417">
    <property type="entry name" value="P-loop_NTPase"/>
</dbReference>
<proteinExistence type="predicted"/>
<dbReference type="InterPro" id="IPR038727">
    <property type="entry name" value="NadR/Ttd14_AAA_dom"/>
</dbReference>
<organism evidence="2 3">
    <name type="scientific">Roseibium aggregatum</name>
    <dbReference type="NCBI Taxonomy" id="187304"/>
    <lineage>
        <taxon>Bacteria</taxon>
        <taxon>Pseudomonadati</taxon>
        <taxon>Pseudomonadota</taxon>
        <taxon>Alphaproteobacteria</taxon>
        <taxon>Hyphomicrobiales</taxon>
        <taxon>Stappiaceae</taxon>
        <taxon>Roseibium</taxon>
    </lineage>
</organism>
<accession>A0A0M6YBY8</accession>